<reference evidence="1 2" key="3">
    <citation type="journal article" date="2008" name="BMC Genomics">
        <title>The genome of the versatile nitrogen fixer Azorhizobium caulinodans ORS571.</title>
        <authorList>
            <person name="Lee KB."/>
            <person name="Backer P.D."/>
            <person name="Aono T."/>
            <person name="Liu CT."/>
            <person name="Suzuki S."/>
            <person name="Suzuki T."/>
            <person name="Kaneko T."/>
            <person name="Yamada M."/>
            <person name="Tabata S."/>
            <person name="Kupfer D.M."/>
            <person name="Najar F.Z."/>
            <person name="Wiley G.B."/>
            <person name="Roe B."/>
            <person name="Binnewies T.T."/>
            <person name="Ussery D.W."/>
            <person name="D'Haeze W."/>
            <person name="Herder J.D."/>
            <person name="Gevers D."/>
            <person name="Vereecke D."/>
            <person name="Holsters M."/>
            <person name="Oyaizu H."/>
        </authorList>
    </citation>
    <scope>NUCLEOTIDE SEQUENCE [LARGE SCALE GENOMIC DNA]</scope>
    <source>
        <strain evidence="2">ATCC 43989 / DSM 5975 / JCM 20966 / LMG 6465 / NBRC 14845 / NCIMB 13405 / ORS 571</strain>
    </source>
</reference>
<dbReference type="PANTHER" id="PTHR48229:SF1">
    <property type="entry name" value="ALPHA METHYLACYL-COA RACEMASE-RELATED"/>
    <property type="match status" value="1"/>
</dbReference>
<keyword evidence="2" id="KW-1185">Reference proteome</keyword>
<proteinExistence type="predicted"/>
<dbReference type="AlphaFoldDB" id="A8HRH4"/>
<reference evidence="2" key="2">
    <citation type="submission" date="2007-04" db="EMBL/GenBank/DDBJ databases">
        <title>Complete genome sequence of the nitrogen-fixing bacterium Azorhizobium caulinodans ORS571.</title>
        <authorList>
            <person name="Lee K.B."/>
            <person name="Backer P.D."/>
            <person name="Aono T."/>
            <person name="Liu C.T."/>
            <person name="Suzuki S."/>
            <person name="Suzuki T."/>
            <person name="Kaneko T."/>
            <person name="Yamada M."/>
            <person name="Tabata S."/>
            <person name="Kupfer D.M."/>
            <person name="Najar F.Z."/>
            <person name="Wiley G.B."/>
            <person name="Roe B."/>
            <person name="Binnewies T."/>
            <person name="Ussery D."/>
            <person name="Vereecke D."/>
            <person name="Gevers D."/>
            <person name="Holsters M."/>
            <person name="Oyaizu H."/>
        </authorList>
    </citation>
    <scope>NUCLEOTIDE SEQUENCE [LARGE SCALE GENOMIC DNA]</scope>
    <source>
        <strain evidence="2">ATCC 43989 / DSM 5975 / JCM 20966 / LMG 6465 / NBRC 14845 / NCIMB 13405 / ORS 571</strain>
    </source>
</reference>
<dbReference type="GO" id="GO:0016740">
    <property type="term" value="F:transferase activity"/>
    <property type="evidence" value="ECO:0007669"/>
    <property type="project" value="UniProtKB-KW"/>
</dbReference>
<name>A8HRH4_AZOC5</name>
<sequence length="457" mass="48526">MSPSPTFTAALSEIWTALGGAHADSAAVRLSGAGRLSSAFPVSDLAAASVAAAGLALGTLRAQGDPLPEIAVDSRLASLWFSTSYRPEGWPVPPVWDAVAGDYRTADGWIRLHTNAPHHRAAALSVLCTPADREAVAAAVARWTGEDLEAAIVAANGCAAVMRTQEEWAVHPQGAAVAREPLIWRTEGTASDRPEARLDPVRPLAGVRVLDLTRVLAGPTATRVLAGFGADVLRIDPPFWDEPAVLPDMTLGKRRAHLDLREAEDRQQLAVLLSEADILVHGYRSDALEAMGFGAEARQDIRPGLVDVSLDAYGWTGPWAQRRGFDSLVQMSSGIAHAGMVHYGKDRPTPLPVQALDHATGYLLAAAALRGLAQRREAGRGSLWRTSLARTARLLVDLPAATGEAPLAPAEEADFAPGLEQSAWGPLHRLKPPLRIEGTPMAWDHPAGLLGVDAPLW</sequence>
<dbReference type="PANTHER" id="PTHR48229">
    <property type="entry name" value="CAIB/BAIF FAMILY ENZYME (AFU_ORTHOLOGUE AFUA_1G05360)-RELATED"/>
    <property type="match status" value="1"/>
</dbReference>
<accession>A8HRH4</accession>
<evidence type="ECO:0000313" key="2">
    <source>
        <dbReference type="Proteomes" id="UP000000270"/>
    </source>
</evidence>
<evidence type="ECO:0000313" key="1">
    <source>
        <dbReference type="EMBL" id="BAF87186.1"/>
    </source>
</evidence>
<dbReference type="eggNOG" id="COG1804">
    <property type="taxonomic scope" value="Bacteria"/>
</dbReference>
<dbReference type="EMBL" id="AP009384">
    <property type="protein sequence ID" value="BAF87186.1"/>
    <property type="molecule type" value="Genomic_DNA"/>
</dbReference>
<organism evidence="1 2">
    <name type="scientific">Azorhizobium caulinodans (strain ATCC 43989 / DSM 5975 / JCM 20966 / LMG 6465 / NBRC 14845 / NCIMB 13405 / ORS 571)</name>
    <dbReference type="NCBI Taxonomy" id="438753"/>
    <lineage>
        <taxon>Bacteria</taxon>
        <taxon>Pseudomonadati</taxon>
        <taxon>Pseudomonadota</taxon>
        <taxon>Alphaproteobacteria</taxon>
        <taxon>Hyphomicrobiales</taxon>
        <taxon>Xanthobacteraceae</taxon>
        <taxon>Azorhizobium</taxon>
    </lineage>
</organism>
<dbReference type="InterPro" id="IPR052985">
    <property type="entry name" value="CoA-trans_III_biosynth/detox"/>
</dbReference>
<dbReference type="HOGENOM" id="CLU_021588_0_1_5"/>
<reference evidence="1 2" key="6">
    <citation type="journal article" date="2011" name="Appl. Environ. Microbiol.">
        <title>Involvement of the azorhizobial chromosome partition gene (parA) in the onset of bacteroid differentiation during Sesbania rostrata stem nodule development.</title>
        <authorList>
            <person name="Liu CT."/>
            <person name="Lee KB."/>
            <person name="Wang YS."/>
            <person name="Peng MH."/>
            <person name="Lee KT."/>
            <person name="Suzuki S."/>
            <person name="Suzuki T."/>
            <person name="Oyaizu H."/>
        </authorList>
    </citation>
    <scope>NUCLEOTIDE SEQUENCE [LARGE SCALE GENOMIC DNA]</scope>
    <source>
        <strain evidence="2">ATCC 43989 / DSM 5975 / JCM 20966 / LMG 6465 / NBRC 14845 / NCIMB 13405 / ORS 571</strain>
    </source>
</reference>
<protein>
    <submittedName>
        <fullName evidence="1">CoA transferase</fullName>
    </submittedName>
</protein>
<dbReference type="Proteomes" id="UP000000270">
    <property type="component" value="Chromosome"/>
</dbReference>
<dbReference type="STRING" id="438753.AZC_1188"/>
<keyword evidence="1" id="KW-0808">Transferase</keyword>
<gene>
    <name evidence="1" type="ordered locus">AZC_1188</name>
</gene>
<dbReference type="InterPro" id="IPR023606">
    <property type="entry name" value="CoA-Trfase_III_dom_1_sf"/>
</dbReference>
<dbReference type="Gene3D" id="3.40.50.10540">
    <property type="entry name" value="Crotonobetainyl-coa:carnitine coa-transferase, domain 1"/>
    <property type="match status" value="1"/>
</dbReference>
<dbReference type="RefSeq" id="WP_012169719.1">
    <property type="nucleotide sequence ID" value="NC_009937.1"/>
</dbReference>
<dbReference type="SUPFAM" id="SSF89796">
    <property type="entry name" value="CoA-transferase family III (CaiB/BaiF)"/>
    <property type="match status" value="2"/>
</dbReference>
<dbReference type="Pfam" id="PF02515">
    <property type="entry name" value="CoA_transf_3"/>
    <property type="match status" value="1"/>
</dbReference>
<reference evidence="1 2" key="1">
    <citation type="journal article" date="2007" name="Appl. Environ. Microbiol.">
        <title>Rhizobial factors required for stem nodule maturation and maintenance in Sesbania rostrata-Azorhizobium caulinodans ORS571 symbiosis.</title>
        <authorList>
            <person name="Suzuki S."/>
            <person name="Aono T."/>
            <person name="Lee KB."/>
            <person name="Suzuki T."/>
            <person name="Liu CT."/>
            <person name="Miwa H."/>
            <person name="Wakao S."/>
            <person name="Iki T."/>
            <person name="Oyaizu H."/>
        </authorList>
    </citation>
    <scope>NUCLEOTIDE SEQUENCE [LARGE SCALE GENOMIC DNA]</scope>
    <source>
        <strain evidence="2">ATCC 43989 / DSM 5975 / JCM 20966 / LMG 6465 / NBRC 14845 / NCIMB 13405 / ORS 571</strain>
    </source>
</reference>
<dbReference type="KEGG" id="azc:AZC_1188"/>
<dbReference type="InterPro" id="IPR003673">
    <property type="entry name" value="CoA-Trfase_fam_III"/>
</dbReference>
<reference evidence="1 2" key="5">
    <citation type="journal article" date="2010" name="Appl. Environ. Microbiol.">
        <title>phrR-like gene praR of Azorhizobium caulinodans ORS571 is essential for symbiosis with Sesbania rostrata and is involved in expression of reb genes.</title>
        <authorList>
            <person name="Akiba N."/>
            <person name="Aono T."/>
            <person name="Toyazaki H."/>
            <person name="Sato S."/>
            <person name="Oyaizu H."/>
        </authorList>
    </citation>
    <scope>NUCLEOTIDE SEQUENCE [LARGE SCALE GENOMIC DNA]</scope>
    <source>
        <strain evidence="2">ATCC 43989 / DSM 5975 / JCM 20966 / LMG 6465 / NBRC 14845 / NCIMB 13405 / ORS 571</strain>
    </source>
</reference>
<reference evidence="1 2" key="4">
    <citation type="journal article" date="2009" name="Appl. Environ. Microbiol.">
        <title>Comparative genome-wide transcriptional profiling of Azorhizobium caulinodans ORS571 grown under free-living and symbiotic conditions.</title>
        <authorList>
            <person name="Tsukada S."/>
            <person name="Aono T."/>
            <person name="Akiba N."/>
            <person name="Lee KB."/>
            <person name="Liu CT."/>
            <person name="Toyazaki H."/>
            <person name="Oyaizu H."/>
        </authorList>
    </citation>
    <scope>NUCLEOTIDE SEQUENCE [LARGE SCALE GENOMIC DNA]</scope>
    <source>
        <strain evidence="2">ATCC 43989 / DSM 5975 / JCM 20966 / LMG 6465 / NBRC 14845 / NCIMB 13405 / ORS 571</strain>
    </source>
</reference>